<keyword evidence="4" id="KW-0460">Magnesium</keyword>
<evidence type="ECO:0000256" key="4">
    <source>
        <dbReference type="ARBA" id="ARBA00022842"/>
    </source>
</evidence>
<dbReference type="Pfam" id="PF12710">
    <property type="entry name" value="HAD"/>
    <property type="match status" value="1"/>
</dbReference>
<dbReference type="NCBIfam" id="TIGR01488">
    <property type="entry name" value="HAD-SF-IB"/>
    <property type="match status" value="1"/>
</dbReference>
<dbReference type="EMBL" id="JAGIKX010000030">
    <property type="protein sequence ID" value="MBP2258602.1"/>
    <property type="molecule type" value="Genomic_DNA"/>
</dbReference>
<dbReference type="Gene3D" id="1.20.1440.100">
    <property type="entry name" value="SG protein - dephosphorylation function"/>
    <property type="match status" value="1"/>
</dbReference>
<dbReference type="RefSeq" id="WP_029267202.1">
    <property type="nucleotide sequence ID" value="NZ_JAGIKX010000030.1"/>
</dbReference>
<keyword evidence="3" id="KW-0378">Hydrolase</keyword>
<dbReference type="InterPro" id="IPR050582">
    <property type="entry name" value="HAD-like_SerB"/>
</dbReference>
<dbReference type="Gene3D" id="3.40.50.1000">
    <property type="entry name" value="HAD superfamily/HAD-like"/>
    <property type="match status" value="1"/>
</dbReference>
<comment type="similarity">
    <text evidence="1">Belongs to the HAD-like hydrolase superfamily. SerB family.</text>
</comment>
<evidence type="ECO:0000313" key="5">
    <source>
        <dbReference type="EMBL" id="MBP2258602.1"/>
    </source>
</evidence>
<keyword evidence="6" id="KW-1185">Reference proteome</keyword>
<proteinExistence type="inferred from homology"/>
<sequence>MAVVTVDFDGTLFRGSSFKVMVRVARKEFSPMQWAVVSGGLVRATGLGVTKGKNAFRKQFFRSFAKAFRGKTRQELNGFFQRLVNIGIREVNQDLVVKIKEHQNKGDSIIVLSGALTPFLNIFIRDAGLDVHVISTELYFNEQDICTDVGTVINGQEKVKKVREWIANAKRNGEITDDEAKEIWAYADSESDIPLFEFAKHPIVVNPNNNMKAIANENNWPVLL</sequence>
<evidence type="ECO:0000256" key="2">
    <source>
        <dbReference type="ARBA" id="ARBA00022723"/>
    </source>
</evidence>
<reference evidence="5 6" key="1">
    <citation type="submission" date="2021-03" db="EMBL/GenBank/DDBJ databases">
        <title>Genomic Encyclopedia of Type Strains, Phase IV (KMG-IV): sequencing the most valuable type-strain genomes for metagenomic binning, comparative biology and taxonomic classification.</title>
        <authorList>
            <person name="Goeker M."/>
        </authorList>
    </citation>
    <scope>NUCLEOTIDE SEQUENCE [LARGE SCALE GENOMIC DNA]</scope>
    <source>
        <strain evidence="5 6">DSM 25790</strain>
    </source>
</reference>
<dbReference type="SUPFAM" id="SSF56784">
    <property type="entry name" value="HAD-like"/>
    <property type="match status" value="1"/>
</dbReference>
<gene>
    <name evidence="5" type="ORF">J2Z81_002585</name>
</gene>
<protein>
    <submittedName>
        <fullName evidence="5">HAD superfamily phosphoserine phosphatase-like hydrolase</fullName>
    </submittedName>
</protein>
<evidence type="ECO:0000256" key="1">
    <source>
        <dbReference type="ARBA" id="ARBA00009184"/>
    </source>
</evidence>
<dbReference type="PANTHER" id="PTHR43344:SF13">
    <property type="entry name" value="PHOSPHATASE RV3661-RELATED"/>
    <property type="match status" value="1"/>
</dbReference>
<evidence type="ECO:0000313" key="6">
    <source>
        <dbReference type="Proteomes" id="UP001519294"/>
    </source>
</evidence>
<organism evidence="5 6">
    <name type="scientific">Virgibacillus alimentarius</name>
    <dbReference type="NCBI Taxonomy" id="698769"/>
    <lineage>
        <taxon>Bacteria</taxon>
        <taxon>Bacillati</taxon>
        <taxon>Bacillota</taxon>
        <taxon>Bacilli</taxon>
        <taxon>Bacillales</taxon>
        <taxon>Bacillaceae</taxon>
        <taxon>Virgibacillus</taxon>
    </lineage>
</organism>
<dbReference type="PANTHER" id="PTHR43344">
    <property type="entry name" value="PHOSPHOSERINE PHOSPHATASE"/>
    <property type="match status" value="1"/>
</dbReference>
<dbReference type="InterPro" id="IPR023214">
    <property type="entry name" value="HAD_sf"/>
</dbReference>
<name>A0ABS4SB76_9BACI</name>
<dbReference type="InterPro" id="IPR036412">
    <property type="entry name" value="HAD-like_sf"/>
</dbReference>
<keyword evidence="2" id="KW-0479">Metal-binding</keyword>
<dbReference type="Proteomes" id="UP001519294">
    <property type="component" value="Unassembled WGS sequence"/>
</dbReference>
<accession>A0ABS4SB76</accession>
<comment type="caution">
    <text evidence="5">The sequence shown here is derived from an EMBL/GenBank/DDBJ whole genome shotgun (WGS) entry which is preliminary data.</text>
</comment>
<evidence type="ECO:0000256" key="3">
    <source>
        <dbReference type="ARBA" id="ARBA00022801"/>
    </source>
</evidence>